<evidence type="ECO:0000313" key="2">
    <source>
        <dbReference type="EMBL" id="KUM51283.1"/>
    </source>
</evidence>
<keyword evidence="1" id="KW-0472">Membrane</keyword>
<gene>
    <name evidence="2" type="ORF">ABT39_MTgene1130</name>
</gene>
<protein>
    <submittedName>
        <fullName evidence="2">Uncharacterized protein</fullName>
    </submittedName>
</protein>
<geneLocation type="mitochondrion" evidence="2"/>
<dbReference type="AlphaFoldDB" id="A0A101M5C7"/>
<comment type="caution">
    <text evidence="2">The sequence shown here is derived from an EMBL/GenBank/DDBJ whole genome shotgun (WGS) entry which is preliminary data.</text>
</comment>
<proteinExistence type="predicted"/>
<feature type="transmembrane region" description="Helical" evidence="1">
    <location>
        <begin position="28"/>
        <end position="50"/>
    </location>
</feature>
<dbReference type="EMBL" id="LKAM01000001">
    <property type="protein sequence ID" value="KUM51283.1"/>
    <property type="molecule type" value="Genomic_DNA"/>
</dbReference>
<keyword evidence="2" id="KW-0496">Mitochondrion</keyword>
<keyword evidence="1" id="KW-0812">Transmembrane</keyword>
<accession>A0A101M5C7</accession>
<organism evidence="2">
    <name type="scientific">Picea glauca</name>
    <name type="common">White spruce</name>
    <name type="synonym">Pinus glauca</name>
    <dbReference type="NCBI Taxonomy" id="3330"/>
    <lineage>
        <taxon>Eukaryota</taxon>
        <taxon>Viridiplantae</taxon>
        <taxon>Streptophyta</taxon>
        <taxon>Embryophyta</taxon>
        <taxon>Tracheophyta</taxon>
        <taxon>Spermatophyta</taxon>
        <taxon>Pinopsida</taxon>
        <taxon>Pinidae</taxon>
        <taxon>Conifers I</taxon>
        <taxon>Pinales</taxon>
        <taxon>Pinaceae</taxon>
        <taxon>Picea</taxon>
    </lineage>
</organism>
<reference evidence="2" key="1">
    <citation type="journal article" date="2015" name="Genome Biol. Evol.">
        <title>Organellar Genomes of White Spruce (Picea glauca): Assembly and Annotation.</title>
        <authorList>
            <person name="Jackman S.D."/>
            <person name="Warren R.L."/>
            <person name="Gibb E.A."/>
            <person name="Vandervalk B.P."/>
            <person name="Mohamadi H."/>
            <person name="Chu J."/>
            <person name="Raymond A."/>
            <person name="Pleasance S."/>
            <person name="Coope R."/>
            <person name="Wildung M.R."/>
            <person name="Ritland C.E."/>
            <person name="Bousquet J."/>
            <person name="Jones S.J."/>
            <person name="Bohlmann J."/>
            <person name="Birol I."/>
        </authorList>
    </citation>
    <scope>NUCLEOTIDE SEQUENCE [LARGE SCALE GENOMIC DNA]</scope>
    <source>
        <tissue evidence="2">Flushing bud</tissue>
    </source>
</reference>
<evidence type="ECO:0000256" key="1">
    <source>
        <dbReference type="SAM" id="Phobius"/>
    </source>
</evidence>
<feature type="transmembrane region" description="Helical" evidence="1">
    <location>
        <begin position="57"/>
        <end position="80"/>
    </location>
</feature>
<keyword evidence="1" id="KW-1133">Transmembrane helix</keyword>
<sequence length="84" mass="9783">MHGGSRESQIRTRRNNEYFLITTSYHELPLPLGLLLAFKHLIPCLTPLLARSERAVFLFLFCINNIIITLMTELLIHLTLESFR</sequence>
<name>A0A101M5C7_PICGL</name>